<reference evidence="1 2" key="1">
    <citation type="journal article" date="2021" name="BMC Genomics">
        <title>Datura genome reveals duplications of psychoactive alkaloid biosynthetic genes and high mutation rate following tissue culture.</title>
        <authorList>
            <person name="Rajewski A."/>
            <person name="Carter-House D."/>
            <person name="Stajich J."/>
            <person name="Litt A."/>
        </authorList>
    </citation>
    <scope>NUCLEOTIDE SEQUENCE [LARGE SCALE GENOMIC DNA]</scope>
    <source>
        <strain evidence="1">AR-01</strain>
    </source>
</reference>
<protein>
    <submittedName>
        <fullName evidence="1">Uncharacterized protein</fullName>
    </submittedName>
</protein>
<gene>
    <name evidence="1" type="ORF">HAX54_041496</name>
</gene>
<keyword evidence="2" id="KW-1185">Reference proteome</keyword>
<organism evidence="1 2">
    <name type="scientific">Datura stramonium</name>
    <name type="common">Jimsonweed</name>
    <name type="synonym">Common thornapple</name>
    <dbReference type="NCBI Taxonomy" id="4076"/>
    <lineage>
        <taxon>Eukaryota</taxon>
        <taxon>Viridiplantae</taxon>
        <taxon>Streptophyta</taxon>
        <taxon>Embryophyta</taxon>
        <taxon>Tracheophyta</taxon>
        <taxon>Spermatophyta</taxon>
        <taxon>Magnoliopsida</taxon>
        <taxon>eudicotyledons</taxon>
        <taxon>Gunneridae</taxon>
        <taxon>Pentapetalae</taxon>
        <taxon>asterids</taxon>
        <taxon>lamiids</taxon>
        <taxon>Solanales</taxon>
        <taxon>Solanaceae</taxon>
        <taxon>Solanoideae</taxon>
        <taxon>Datureae</taxon>
        <taxon>Datura</taxon>
    </lineage>
</organism>
<accession>A0ABS8VUQ6</accession>
<evidence type="ECO:0000313" key="1">
    <source>
        <dbReference type="EMBL" id="MCE0482587.1"/>
    </source>
</evidence>
<comment type="caution">
    <text evidence="1">The sequence shown here is derived from an EMBL/GenBank/DDBJ whole genome shotgun (WGS) entry which is preliminary data.</text>
</comment>
<proteinExistence type="predicted"/>
<dbReference type="Proteomes" id="UP000823775">
    <property type="component" value="Unassembled WGS sequence"/>
</dbReference>
<dbReference type="EMBL" id="JACEIK010005990">
    <property type="protein sequence ID" value="MCE0482587.1"/>
    <property type="molecule type" value="Genomic_DNA"/>
</dbReference>
<name>A0ABS8VUQ6_DATST</name>
<sequence length="160" mass="17023">MDDGVAGLVAMKSEGVLGGSTLGIAFLHDWTKLESAGASAEAIAESDQRWERIEEPGSGVSRVLAGSLKCGSVNGLQSVVTGGEGISPEHPHLTRLWWEDVRGWELLVTGDRCSIRITAAVRPLPQSEACRNGPGGLPSDLLWRCLELYSGSTATKIWPL</sequence>
<evidence type="ECO:0000313" key="2">
    <source>
        <dbReference type="Proteomes" id="UP000823775"/>
    </source>
</evidence>